<accession>A0A3S5CPL6</accession>
<comment type="caution">
    <text evidence="1">The sequence shown here is derived from an EMBL/GenBank/DDBJ whole genome shotgun (WGS) entry which is preliminary data.</text>
</comment>
<gene>
    <name evidence="1" type="ORF">PXEA_LOCUS31303</name>
</gene>
<reference evidence="1" key="1">
    <citation type="submission" date="2018-11" db="EMBL/GenBank/DDBJ databases">
        <authorList>
            <consortium name="Pathogen Informatics"/>
        </authorList>
    </citation>
    <scope>NUCLEOTIDE SEQUENCE</scope>
</reference>
<organism evidence="1 2">
    <name type="scientific">Protopolystoma xenopodis</name>
    <dbReference type="NCBI Taxonomy" id="117903"/>
    <lineage>
        <taxon>Eukaryota</taxon>
        <taxon>Metazoa</taxon>
        <taxon>Spiralia</taxon>
        <taxon>Lophotrochozoa</taxon>
        <taxon>Platyhelminthes</taxon>
        <taxon>Monogenea</taxon>
        <taxon>Polyopisthocotylea</taxon>
        <taxon>Polystomatidea</taxon>
        <taxon>Polystomatidae</taxon>
        <taxon>Protopolystoma</taxon>
    </lineage>
</organism>
<protein>
    <submittedName>
        <fullName evidence="1">Uncharacterized protein</fullName>
    </submittedName>
</protein>
<proteinExistence type="predicted"/>
<dbReference type="AlphaFoldDB" id="A0A3S5CPL6"/>
<dbReference type="Proteomes" id="UP000784294">
    <property type="component" value="Unassembled WGS sequence"/>
</dbReference>
<name>A0A3S5CPL6_9PLAT</name>
<evidence type="ECO:0000313" key="2">
    <source>
        <dbReference type="Proteomes" id="UP000784294"/>
    </source>
</evidence>
<sequence length="76" mass="8569">MRMRLRCHAVSFDSFRLLLIGLLLPIDRFAAAITPLYCLSTLATSVVAEEQHKCCLFLAICPTLSPHLQSHWPIFA</sequence>
<keyword evidence="2" id="KW-1185">Reference proteome</keyword>
<dbReference type="EMBL" id="CAAALY010256184">
    <property type="protein sequence ID" value="VEL37863.1"/>
    <property type="molecule type" value="Genomic_DNA"/>
</dbReference>
<evidence type="ECO:0000313" key="1">
    <source>
        <dbReference type="EMBL" id="VEL37863.1"/>
    </source>
</evidence>